<evidence type="ECO:0000256" key="7">
    <source>
        <dbReference type="ARBA" id="ARBA00023136"/>
    </source>
</evidence>
<dbReference type="AlphaFoldDB" id="A0A955L684"/>
<keyword evidence="7 8" id="KW-0472">Membrane</keyword>
<comment type="subcellular location">
    <subcellularLocation>
        <location evidence="1">Cell membrane</location>
        <topology evidence="1">Multi-pass membrane protein</topology>
    </subcellularLocation>
</comment>
<keyword evidence="5 8" id="KW-0812">Transmembrane</keyword>
<feature type="transmembrane region" description="Helical" evidence="8">
    <location>
        <begin position="97"/>
        <end position="115"/>
    </location>
</feature>
<protein>
    <recommendedName>
        <fullName evidence="11">Glycosyltransferase RgtA/B/C/D-like domain-containing protein</fullName>
    </recommendedName>
</protein>
<keyword evidence="6 8" id="KW-1133">Transmembrane helix</keyword>
<dbReference type="InterPro" id="IPR050297">
    <property type="entry name" value="LipidA_mod_glycosyltrf_83"/>
</dbReference>
<evidence type="ECO:0000256" key="4">
    <source>
        <dbReference type="ARBA" id="ARBA00022679"/>
    </source>
</evidence>
<dbReference type="GO" id="GO:0005886">
    <property type="term" value="C:plasma membrane"/>
    <property type="evidence" value="ECO:0007669"/>
    <property type="project" value="UniProtKB-SubCell"/>
</dbReference>
<name>A0A955L684_9BACT</name>
<evidence type="ECO:0000313" key="10">
    <source>
        <dbReference type="Proteomes" id="UP000783287"/>
    </source>
</evidence>
<feature type="non-terminal residue" evidence="9">
    <location>
        <position position="1"/>
    </location>
</feature>
<evidence type="ECO:0000313" key="9">
    <source>
        <dbReference type="EMBL" id="MCA9383779.1"/>
    </source>
</evidence>
<evidence type="ECO:0000256" key="8">
    <source>
        <dbReference type="SAM" id="Phobius"/>
    </source>
</evidence>
<feature type="transmembrane region" description="Helical" evidence="8">
    <location>
        <begin position="68"/>
        <end position="90"/>
    </location>
</feature>
<comment type="caution">
    <text evidence="9">The sequence shown here is derived from an EMBL/GenBank/DDBJ whole genome shotgun (WGS) entry which is preliminary data.</text>
</comment>
<keyword evidence="2" id="KW-1003">Cell membrane</keyword>
<dbReference type="Proteomes" id="UP000783287">
    <property type="component" value="Unassembled WGS sequence"/>
</dbReference>
<evidence type="ECO:0000256" key="1">
    <source>
        <dbReference type="ARBA" id="ARBA00004651"/>
    </source>
</evidence>
<organism evidence="9 10">
    <name type="scientific">Candidatus Dojkabacteria bacterium</name>
    <dbReference type="NCBI Taxonomy" id="2099670"/>
    <lineage>
        <taxon>Bacteria</taxon>
        <taxon>Candidatus Dojkabacteria</taxon>
    </lineage>
</organism>
<feature type="transmembrane region" description="Helical" evidence="8">
    <location>
        <begin position="121"/>
        <end position="138"/>
    </location>
</feature>
<accession>A0A955L684</accession>
<reference evidence="9" key="1">
    <citation type="submission" date="2020-04" db="EMBL/GenBank/DDBJ databases">
        <authorList>
            <person name="Zhang T."/>
        </authorList>
    </citation>
    <scope>NUCLEOTIDE SEQUENCE</scope>
    <source>
        <strain evidence="9">HKST-UBA14</strain>
    </source>
</reference>
<dbReference type="EMBL" id="JAGQLK010000134">
    <property type="protein sequence ID" value="MCA9383779.1"/>
    <property type="molecule type" value="Genomic_DNA"/>
</dbReference>
<evidence type="ECO:0008006" key="11">
    <source>
        <dbReference type="Google" id="ProtNLM"/>
    </source>
</evidence>
<reference evidence="9" key="2">
    <citation type="journal article" date="2021" name="Microbiome">
        <title>Successional dynamics and alternative stable states in a saline activated sludge microbial community over 9 years.</title>
        <authorList>
            <person name="Wang Y."/>
            <person name="Ye J."/>
            <person name="Ju F."/>
            <person name="Liu L."/>
            <person name="Boyd J.A."/>
            <person name="Deng Y."/>
            <person name="Parks D.H."/>
            <person name="Jiang X."/>
            <person name="Yin X."/>
            <person name="Woodcroft B.J."/>
            <person name="Tyson G.W."/>
            <person name="Hugenholtz P."/>
            <person name="Polz M.F."/>
            <person name="Zhang T."/>
        </authorList>
    </citation>
    <scope>NUCLEOTIDE SEQUENCE</scope>
    <source>
        <strain evidence="9">HKST-UBA14</strain>
    </source>
</reference>
<evidence type="ECO:0000256" key="6">
    <source>
        <dbReference type="ARBA" id="ARBA00022989"/>
    </source>
</evidence>
<dbReference type="GO" id="GO:0009103">
    <property type="term" value="P:lipopolysaccharide biosynthetic process"/>
    <property type="evidence" value="ECO:0007669"/>
    <property type="project" value="UniProtKB-ARBA"/>
</dbReference>
<proteinExistence type="predicted"/>
<keyword evidence="4" id="KW-0808">Transferase</keyword>
<dbReference type="GO" id="GO:0016763">
    <property type="term" value="F:pentosyltransferase activity"/>
    <property type="evidence" value="ECO:0007669"/>
    <property type="project" value="TreeGrafter"/>
</dbReference>
<evidence type="ECO:0000256" key="5">
    <source>
        <dbReference type="ARBA" id="ARBA00022692"/>
    </source>
</evidence>
<feature type="transmembrane region" description="Helical" evidence="8">
    <location>
        <begin position="150"/>
        <end position="171"/>
    </location>
</feature>
<keyword evidence="3" id="KW-0328">Glycosyltransferase</keyword>
<evidence type="ECO:0000256" key="3">
    <source>
        <dbReference type="ARBA" id="ARBA00022676"/>
    </source>
</evidence>
<gene>
    <name evidence="9" type="ORF">KC909_05420</name>
</gene>
<feature type="transmembrane region" description="Helical" evidence="8">
    <location>
        <begin position="12"/>
        <end position="32"/>
    </location>
</feature>
<sequence length="174" mass="20253">KKSEFGLSRKDIYKVLAIAISIIFPWHLYMYVTHGREFIDAYLGYHIIERSLVTIEEHDEWRFFYFEVFYNLKVNILAGLTSLSVIYLLITDRKSDIFRISLAIILGIFTIITLMDTKLAWYVLPVYPFQSILIGYAIGNTENMNIKYSLAIKLVCFVTIIAGIYSSIQYIHAL</sequence>
<dbReference type="PANTHER" id="PTHR33908:SF11">
    <property type="entry name" value="MEMBRANE PROTEIN"/>
    <property type="match status" value="1"/>
</dbReference>
<dbReference type="PANTHER" id="PTHR33908">
    <property type="entry name" value="MANNOSYLTRANSFERASE YKCB-RELATED"/>
    <property type="match status" value="1"/>
</dbReference>
<evidence type="ECO:0000256" key="2">
    <source>
        <dbReference type="ARBA" id="ARBA00022475"/>
    </source>
</evidence>